<dbReference type="Proteomes" id="UP000467428">
    <property type="component" value="Chromosome"/>
</dbReference>
<feature type="compositionally biased region" description="Basic and acidic residues" evidence="1">
    <location>
        <begin position="74"/>
        <end position="83"/>
    </location>
</feature>
<dbReference type="EMBL" id="AP022593">
    <property type="protein sequence ID" value="BBY48496.1"/>
    <property type="molecule type" value="Genomic_DNA"/>
</dbReference>
<accession>A0A7I7RWW3</accession>
<geneLocation type="plasmid" evidence="3">
    <name>pjcm18538 dna</name>
</geneLocation>
<dbReference type="AlphaFoldDB" id="A0A7I7RWW3"/>
<evidence type="ECO:0008006" key="4">
    <source>
        <dbReference type="Google" id="ProtNLM"/>
    </source>
</evidence>
<dbReference type="KEGG" id="marz:MARA_19640"/>
<evidence type="ECO:0000256" key="1">
    <source>
        <dbReference type="SAM" id="MobiDB-lite"/>
    </source>
</evidence>
<evidence type="ECO:0000313" key="2">
    <source>
        <dbReference type="EMBL" id="BBY48496.1"/>
    </source>
</evidence>
<protein>
    <recommendedName>
        <fullName evidence="4">DUF2617 domain-containing protein</fullName>
    </recommendedName>
</protein>
<feature type="region of interest" description="Disordered" evidence="1">
    <location>
        <begin position="74"/>
        <end position="95"/>
    </location>
</feature>
<keyword evidence="3" id="KW-1185">Reference proteome</keyword>
<name>A0A7I7RWW3_9MYCO</name>
<organism evidence="2 3">
    <name type="scientific">Mycolicibacterium arabiense</name>
    <dbReference type="NCBI Taxonomy" id="1286181"/>
    <lineage>
        <taxon>Bacteria</taxon>
        <taxon>Bacillati</taxon>
        <taxon>Actinomycetota</taxon>
        <taxon>Actinomycetes</taxon>
        <taxon>Mycobacteriales</taxon>
        <taxon>Mycobacteriaceae</taxon>
        <taxon>Mycolicibacterium</taxon>
    </lineage>
</organism>
<reference evidence="2 3" key="1">
    <citation type="journal article" date="2019" name="Emerg. Microbes Infect.">
        <title>Comprehensive subspecies identification of 175 nontuberculous mycobacteria species based on 7547 genomic profiles.</title>
        <authorList>
            <person name="Matsumoto Y."/>
            <person name="Kinjo T."/>
            <person name="Motooka D."/>
            <person name="Nabeya D."/>
            <person name="Jung N."/>
            <person name="Uechi K."/>
            <person name="Horii T."/>
            <person name="Iida T."/>
            <person name="Fujita J."/>
            <person name="Nakamura S."/>
        </authorList>
    </citation>
    <scope>NUCLEOTIDE SEQUENCE [LARGE SCALE GENOMIC DNA]</scope>
    <source>
        <strain evidence="2 3">JCM 18538</strain>
    </source>
</reference>
<evidence type="ECO:0000313" key="3">
    <source>
        <dbReference type="Proteomes" id="UP000467428"/>
    </source>
</evidence>
<dbReference type="Pfam" id="PF10936">
    <property type="entry name" value="DUF2617"/>
    <property type="match status" value="1"/>
</dbReference>
<proteinExistence type="predicted"/>
<gene>
    <name evidence="2" type="ORF">MARA_19640</name>
</gene>
<sequence length="167" mass="17692">MPLHELAVIPTDISGAVLRLALNAAAPRPLATHRLDHPRGGALTLGILGASHVITAEHDGAPFSEQVSCIAPTSDDHLPHHADAPGYELTSSSTEHDEPSFRALAAELRRCCADDAGWLGGTFPGDDAALTALTAAPDGPGWRWRTWHLYPAAHGGTVVHTQSRWQP</sequence>
<dbReference type="RefSeq" id="WP_163918269.1">
    <property type="nucleotide sequence ID" value="NZ_AP022593.1"/>
</dbReference>
<dbReference type="InterPro" id="IPR024486">
    <property type="entry name" value="DUF2617"/>
</dbReference>